<dbReference type="AlphaFoldDB" id="A0A1H8X5I0"/>
<name>A0A1H8X5I0_9PSEU</name>
<evidence type="ECO:0000256" key="3">
    <source>
        <dbReference type="ARBA" id="ARBA00022630"/>
    </source>
</evidence>
<dbReference type="InterPro" id="IPR013786">
    <property type="entry name" value="AcylCoA_DH/ox_N"/>
</dbReference>
<dbReference type="InterPro" id="IPR006091">
    <property type="entry name" value="Acyl-CoA_Oxase/DH_mid-dom"/>
</dbReference>
<dbReference type="OrthoDB" id="4759677at2"/>
<dbReference type="InterPro" id="IPR052161">
    <property type="entry name" value="Mycobact_Acyl-CoA_DH"/>
</dbReference>
<dbReference type="SUPFAM" id="SSF56645">
    <property type="entry name" value="Acyl-CoA dehydrogenase NM domain-like"/>
    <property type="match status" value="1"/>
</dbReference>
<feature type="domain" description="Acyl-CoA oxidase/dehydrogenase middle" evidence="8">
    <location>
        <begin position="124"/>
        <end position="218"/>
    </location>
</feature>
<evidence type="ECO:0000259" key="7">
    <source>
        <dbReference type="Pfam" id="PF00441"/>
    </source>
</evidence>
<dbReference type="STRING" id="394193.SAMN04489732_106303"/>
<dbReference type="GO" id="GO:0050660">
    <property type="term" value="F:flavin adenine dinucleotide binding"/>
    <property type="evidence" value="ECO:0007669"/>
    <property type="project" value="InterPro"/>
</dbReference>
<keyword evidence="3 6" id="KW-0285">Flavoprotein</keyword>
<dbReference type="Gene3D" id="1.10.540.10">
    <property type="entry name" value="Acyl-CoA dehydrogenase/oxidase, N-terminal domain"/>
    <property type="match status" value="1"/>
</dbReference>
<dbReference type="Pfam" id="PF00441">
    <property type="entry name" value="Acyl-CoA_dh_1"/>
    <property type="match status" value="1"/>
</dbReference>
<dbReference type="InterPro" id="IPR037069">
    <property type="entry name" value="AcylCoA_DH/ox_N_sf"/>
</dbReference>
<evidence type="ECO:0000256" key="1">
    <source>
        <dbReference type="ARBA" id="ARBA00001974"/>
    </source>
</evidence>
<evidence type="ECO:0000256" key="5">
    <source>
        <dbReference type="ARBA" id="ARBA00023002"/>
    </source>
</evidence>
<reference evidence="10 11" key="1">
    <citation type="submission" date="2016-10" db="EMBL/GenBank/DDBJ databases">
        <authorList>
            <person name="de Groot N.N."/>
        </authorList>
    </citation>
    <scope>NUCLEOTIDE SEQUENCE [LARGE SCALE GENOMIC DNA]</scope>
    <source>
        <strain evidence="10 11">DSM 44993</strain>
    </source>
</reference>
<dbReference type="GO" id="GO:0016627">
    <property type="term" value="F:oxidoreductase activity, acting on the CH-CH group of donors"/>
    <property type="evidence" value="ECO:0007669"/>
    <property type="project" value="InterPro"/>
</dbReference>
<dbReference type="EMBL" id="FOEF01000006">
    <property type="protein sequence ID" value="SEP35101.1"/>
    <property type="molecule type" value="Genomic_DNA"/>
</dbReference>
<dbReference type="InterPro" id="IPR009075">
    <property type="entry name" value="AcylCo_DH/oxidase_C"/>
</dbReference>
<gene>
    <name evidence="10" type="ORF">SAMN04489732_106303</name>
</gene>
<evidence type="ECO:0000256" key="6">
    <source>
        <dbReference type="RuleBase" id="RU362125"/>
    </source>
</evidence>
<dbReference type="RefSeq" id="WP_091617804.1">
    <property type="nucleotide sequence ID" value="NZ_FOEF01000006.1"/>
</dbReference>
<dbReference type="PANTHER" id="PTHR43292:SF3">
    <property type="entry name" value="ACYL-COA DEHYDROGENASE FADE29"/>
    <property type="match status" value="1"/>
</dbReference>
<evidence type="ECO:0000313" key="11">
    <source>
        <dbReference type="Proteomes" id="UP000198582"/>
    </source>
</evidence>
<evidence type="ECO:0000313" key="10">
    <source>
        <dbReference type="EMBL" id="SEP35101.1"/>
    </source>
</evidence>
<keyword evidence="5 6" id="KW-0560">Oxidoreductase</keyword>
<proteinExistence type="inferred from homology"/>
<accession>A0A1H8X5I0</accession>
<organism evidence="10 11">
    <name type="scientific">Amycolatopsis saalfeldensis</name>
    <dbReference type="NCBI Taxonomy" id="394193"/>
    <lineage>
        <taxon>Bacteria</taxon>
        <taxon>Bacillati</taxon>
        <taxon>Actinomycetota</taxon>
        <taxon>Actinomycetes</taxon>
        <taxon>Pseudonocardiales</taxon>
        <taxon>Pseudonocardiaceae</taxon>
        <taxon>Amycolatopsis</taxon>
    </lineage>
</organism>
<dbReference type="Pfam" id="PF02771">
    <property type="entry name" value="Acyl-CoA_dh_N"/>
    <property type="match status" value="1"/>
</dbReference>
<evidence type="ECO:0000259" key="8">
    <source>
        <dbReference type="Pfam" id="PF02770"/>
    </source>
</evidence>
<feature type="domain" description="Acyl-CoA dehydrogenase/oxidase C-terminal" evidence="7">
    <location>
        <begin position="230"/>
        <end position="370"/>
    </location>
</feature>
<evidence type="ECO:0000259" key="9">
    <source>
        <dbReference type="Pfam" id="PF02771"/>
    </source>
</evidence>
<dbReference type="InterPro" id="IPR036250">
    <property type="entry name" value="AcylCo_DH-like_C"/>
</dbReference>
<keyword evidence="11" id="KW-1185">Reference proteome</keyword>
<dbReference type="Pfam" id="PF02770">
    <property type="entry name" value="Acyl-CoA_dh_M"/>
    <property type="match status" value="1"/>
</dbReference>
<comment type="cofactor">
    <cofactor evidence="1 6">
        <name>FAD</name>
        <dbReference type="ChEBI" id="CHEBI:57692"/>
    </cofactor>
</comment>
<evidence type="ECO:0000256" key="2">
    <source>
        <dbReference type="ARBA" id="ARBA00009347"/>
    </source>
</evidence>
<comment type="similarity">
    <text evidence="2 6">Belongs to the acyl-CoA dehydrogenase family.</text>
</comment>
<dbReference type="SUPFAM" id="SSF47203">
    <property type="entry name" value="Acyl-CoA dehydrogenase C-terminal domain-like"/>
    <property type="match status" value="1"/>
</dbReference>
<dbReference type="Gene3D" id="2.40.110.10">
    <property type="entry name" value="Butyryl-CoA Dehydrogenase, subunit A, domain 2"/>
    <property type="match status" value="1"/>
</dbReference>
<sequence>MDLDLDEAARQFRDEAREWLAAHVPRSPLPSFDTAEGFAAHREWETELADARWSVVSWPREYGGRDASLLEWVLFEEEYYAAGAPGRVNQNGIFMLAPTLFSHGTPEQLARILPKMARAGEVWAQAWSEPEAGSDIAALRSTATPADGGWLLNGQKTWSSRAAFADRAFGLFRSDPGSTRHHGLTYLMADLRAPGVTVRPIPQLDGEPGFAEIFFDDVFVPDEDVIGTPGNGWRVAMTTANNERGLSLRSPGRFLSAADRLVSLWSSAGRPEATAARVADAWIGARAYQLYTFGTVTRLASGAELGPESSVNKLFWSHLDVALHETALDLLGPSAELRGPWTDGWLFSLAGPIYGGTDQIQRTIVAERLLGLPKGDR</sequence>
<evidence type="ECO:0000256" key="4">
    <source>
        <dbReference type="ARBA" id="ARBA00022827"/>
    </source>
</evidence>
<dbReference type="InterPro" id="IPR009100">
    <property type="entry name" value="AcylCoA_DH/oxidase_NM_dom_sf"/>
</dbReference>
<feature type="domain" description="Acyl-CoA dehydrogenase/oxidase N-terminal" evidence="9">
    <location>
        <begin position="7"/>
        <end position="118"/>
    </location>
</feature>
<dbReference type="InterPro" id="IPR046373">
    <property type="entry name" value="Acyl-CoA_Oxase/DH_mid-dom_sf"/>
</dbReference>
<dbReference type="Proteomes" id="UP000198582">
    <property type="component" value="Unassembled WGS sequence"/>
</dbReference>
<dbReference type="Gene3D" id="1.20.140.10">
    <property type="entry name" value="Butyryl-CoA Dehydrogenase, subunit A, domain 3"/>
    <property type="match status" value="1"/>
</dbReference>
<protein>
    <submittedName>
        <fullName evidence="10">Acyl-CoA dehydrogenase</fullName>
    </submittedName>
</protein>
<keyword evidence="4 6" id="KW-0274">FAD</keyword>
<dbReference type="PANTHER" id="PTHR43292">
    <property type="entry name" value="ACYL-COA DEHYDROGENASE"/>
    <property type="match status" value="1"/>
</dbReference>
<dbReference type="GO" id="GO:0005886">
    <property type="term" value="C:plasma membrane"/>
    <property type="evidence" value="ECO:0007669"/>
    <property type="project" value="TreeGrafter"/>
</dbReference>